<feature type="compositionally biased region" description="Polar residues" evidence="6">
    <location>
        <begin position="594"/>
        <end position="603"/>
    </location>
</feature>
<evidence type="ECO:0000256" key="3">
    <source>
        <dbReference type="ARBA" id="ARBA00022692"/>
    </source>
</evidence>
<comment type="caution">
    <text evidence="8">The sequence shown here is derived from an EMBL/GenBank/DDBJ whole genome shotgun (WGS) entry which is preliminary data.</text>
</comment>
<comment type="subcellular location">
    <subcellularLocation>
        <location evidence="1">Membrane</location>
        <topology evidence="1">Multi-pass membrane protein</topology>
    </subcellularLocation>
</comment>
<evidence type="ECO:0000256" key="5">
    <source>
        <dbReference type="ARBA" id="ARBA00023136"/>
    </source>
</evidence>
<feature type="compositionally biased region" description="Polar residues" evidence="6">
    <location>
        <begin position="400"/>
        <end position="414"/>
    </location>
</feature>
<keyword evidence="3 7" id="KW-0812">Transmembrane</keyword>
<feature type="compositionally biased region" description="Basic residues" evidence="6">
    <location>
        <begin position="606"/>
        <end position="628"/>
    </location>
</feature>
<evidence type="ECO:0000313" key="9">
    <source>
        <dbReference type="Proteomes" id="UP001146793"/>
    </source>
</evidence>
<dbReference type="PANTHER" id="PTHR12300:SF161">
    <property type="entry name" value="RECEPTOR EXPRESSION-ENHANCING PROTEIN"/>
    <property type="match status" value="1"/>
</dbReference>
<name>A0AAV7YAG9_9EUKA</name>
<keyword evidence="8" id="KW-0675">Receptor</keyword>
<feature type="compositionally biased region" description="Basic and acidic residues" evidence="6">
    <location>
        <begin position="448"/>
        <end position="462"/>
    </location>
</feature>
<dbReference type="Proteomes" id="UP001146793">
    <property type="component" value="Unassembled WGS sequence"/>
</dbReference>
<evidence type="ECO:0000256" key="7">
    <source>
        <dbReference type="SAM" id="Phobius"/>
    </source>
</evidence>
<protein>
    <submittedName>
        <fullName evidence="8">Receptor expression-enhancing protein</fullName>
    </submittedName>
</protein>
<feature type="compositionally biased region" description="Acidic residues" evidence="6">
    <location>
        <begin position="473"/>
        <end position="568"/>
    </location>
</feature>
<dbReference type="Pfam" id="PF03134">
    <property type="entry name" value="TB2_DP1_HVA22"/>
    <property type="match status" value="1"/>
</dbReference>
<keyword evidence="5 7" id="KW-0472">Membrane</keyword>
<dbReference type="EMBL" id="JANTQA010000063">
    <property type="protein sequence ID" value="KAJ3426788.1"/>
    <property type="molecule type" value="Genomic_DNA"/>
</dbReference>
<feature type="compositionally biased region" description="Basic and acidic residues" evidence="6">
    <location>
        <begin position="319"/>
        <end position="328"/>
    </location>
</feature>
<dbReference type="AlphaFoldDB" id="A0AAV7YAG9"/>
<gene>
    <name evidence="8" type="ORF">M0812_26356</name>
</gene>
<feature type="compositionally biased region" description="Acidic residues" evidence="6">
    <location>
        <begin position="577"/>
        <end position="587"/>
    </location>
</feature>
<feature type="compositionally biased region" description="Basic and acidic residues" evidence="6">
    <location>
        <begin position="179"/>
        <end position="229"/>
    </location>
</feature>
<comment type="similarity">
    <text evidence="2">Belongs to the DP1 family.</text>
</comment>
<keyword evidence="4 7" id="KW-1133">Transmembrane helix</keyword>
<proteinExistence type="inferred from homology"/>
<evidence type="ECO:0000256" key="1">
    <source>
        <dbReference type="ARBA" id="ARBA00004141"/>
    </source>
</evidence>
<sequence>MGFFICFRQILSSVLVRVFGIVVPMLFTLKTLSKGTKNVTKLSKELLVYWLSFGFYLLLEMLTDWLLFWFPFYWELKVVGIVLILIPKFKISSIIYSFLNLFVTAIEKKIDYPLEKICQSIFQSIGRFFGFVLSKLIVFMLLNPYHLTKKADLVSKKKKLKVGKTQQKRNQKKVPKPSPSKEEQRTIKSFDGSQEKKDSDLIKISTPKEEKKIMIDKSHSKLETTDLKTRTNVKPQQLESSFNVKKTIDQVTNDERQLTQSKKKENKKDEKEKENKTKETVNSERDLTNKEKEMEKKRDLELKNKELEENCINNLSQTKNKELHHEKIYVPSKKRQQEEKEEEKQKNVVEIEDKKDLETNISQSNNLLKSNFGDENIENPPKNQDNPQYFVTQDDLKNEAQPQQITMEQPNNSNKTHKHKEGSDKNETIFQVEAKESVEDSQEETENESLKIPEEVTEEQTKNKPLKVPVEESKEESEEDSVEKETEEESEEETEEESEEESVEETEEESEEESEEILEEYSVEEETEEELEEYSGEESEEYSDDSERDSELESEGSEEESEEESTMETEEKTDNISENESEDESEEGFSVFSNHGQTQSPSEKFNKKHTKRNFVNKIITTKKKKKLISQKGDHLSNKNKKNKQQGLLNSSKQNDKELSSNYENLDPNIIPDQYLNQNEIKKQSKNIIKNFYKNGKKYKIVYTTLHKYQENYN</sequence>
<feature type="compositionally biased region" description="Basic and acidic residues" evidence="6">
    <location>
        <begin position="335"/>
        <end position="358"/>
    </location>
</feature>
<feature type="region of interest" description="Disordered" evidence="6">
    <location>
        <begin position="159"/>
        <end position="669"/>
    </location>
</feature>
<dbReference type="InterPro" id="IPR004345">
    <property type="entry name" value="TB2_DP1_HVA22"/>
</dbReference>
<dbReference type="PANTHER" id="PTHR12300">
    <property type="entry name" value="HVA22-LIKE PROTEINS"/>
    <property type="match status" value="1"/>
</dbReference>
<feature type="transmembrane region" description="Helical" evidence="7">
    <location>
        <begin position="124"/>
        <end position="142"/>
    </location>
</feature>
<feature type="compositionally biased region" description="Basic and acidic residues" evidence="6">
    <location>
        <begin position="421"/>
        <end position="438"/>
    </location>
</feature>
<evidence type="ECO:0000256" key="6">
    <source>
        <dbReference type="SAM" id="MobiDB-lite"/>
    </source>
</evidence>
<feature type="transmembrane region" description="Helical" evidence="7">
    <location>
        <begin position="6"/>
        <end position="27"/>
    </location>
</feature>
<evidence type="ECO:0000313" key="8">
    <source>
        <dbReference type="EMBL" id="KAJ3426788.1"/>
    </source>
</evidence>
<feature type="transmembrane region" description="Helical" evidence="7">
    <location>
        <begin position="47"/>
        <end position="72"/>
    </location>
</feature>
<feature type="compositionally biased region" description="Polar residues" evidence="6">
    <location>
        <begin position="230"/>
        <end position="244"/>
    </location>
</feature>
<accession>A0AAV7YAG9</accession>
<reference evidence="8" key="1">
    <citation type="submission" date="2022-08" db="EMBL/GenBank/DDBJ databases">
        <title>Novel sulphate-reducing endosymbionts in the free-living metamonad Anaeramoeba.</title>
        <authorList>
            <person name="Jerlstrom-Hultqvist J."/>
            <person name="Cepicka I."/>
            <person name="Gallot-Lavallee L."/>
            <person name="Salas-Leiva D."/>
            <person name="Curtis B.A."/>
            <person name="Zahonova K."/>
            <person name="Pipaliya S."/>
            <person name="Dacks J."/>
            <person name="Roger A.J."/>
        </authorList>
    </citation>
    <scope>NUCLEOTIDE SEQUENCE</scope>
    <source>
        <strain evidence="8">Busselton2</strain>
    </source>
</reference>
<feature type="compositionally biased region" description="Polar residues" evidence="6">
    <location>
        <begin position="381"/>
        <end position="391"/>
    </location>
</feature>
<organism evidence="8 9">
    <name type="scientific">Anaeramoeba flamelloides</name>
    <dbReference type="NCBI Taxonomy" id="1746091"/>
    <lineage>
        <taxon>Eukaryota</taxon>
        <taxon>Metamonada</taxon>
        <taxon>Anaeramoebidae</taxon>
        <taxon>Anaeramoeba</taxon>
    </lineage>
</organism>
<evidence type="ECO:0000256" key="4">
    <source>
        <dbReference type="ARBA" id="ARBA00022989"/>
    </source>
</evidence>
<feature type="transmembrane region" description="Helical" evidence="7">
    <location>
        <begin position="78"/>
        <end position="103"/>
    </location>
</feature>
<dbReference type="GO" id="GO:0016020">
    <property type="term" value="C:membrane"/>
    <property type="evidence" value="ECO:0007669"/>
    <property type="project" value="UniProtKB-SubCell"/>
</dbReference>
<evidence type="ECO:0000256" key="2">
    <source>
        <dbReference type="ARBA" id="ARBA00008573"/>
    </source>
</evidence>
<feature type="compositionally biased region" description="Basic residues" evidence="6">
    <location>
        <begin position="159"/>
        <end position="175"/>
    </location>
</feature>
<feature type="compositionally biased region" description="Basic and acidic residues" evidence="6">
    <location>
        <begin position="253"/>
        <end position="308"/>
    </location>
</feature>
<feature type="compositionally biased region" description="Polar residues" evidence="6">
    <location>
        <begin position="359"/>
        <end position="369"/>
    </location>
</feature>